<dbReference type="Proteomes" id="UP001159428">
    <property type="component" value="Unassembled WGS sequence"/>
</dbReference>
<evidence type="ECO:0008006" key="3">
    <source>
        <dbReference type="Google" id="ProtNLM"/>
    </source>
</evidence>
<feature type="non-terminal residue" evidence="1">
    <location>
        <position position="69"/>
    </location>
</feature>
<dbReference type="EMBL" id="CALNXJ010000112">
    <property type="protein sequence ID" value="CAH3165067.1"/>
    <property type="molecule type" value="Genomic_DNA"/>
</dbReference>
<protein>
    <recommendedName>
        <fullName evidence="3">Secreted protein</fullName>
    </recommendedName>
</protein>
<comment type="caution">
    <text evidence="1">The sequence shown here is derived from an EMBL/GenBank/DDBJ whole genome shotgun (WGS) entry which is preliminary data.</text>
</comment>
<name>A0AAU9Y3K2_9CNID</name>
<gene>
    <name evidence="1" type="ORF">PMEA_00003331</name>
</gene>
<sequence length="69" mass="7947">MDLRNLTRKLAMLCALVRGQRCQTLHFMNLEQVCRNPKTSHIFCIDQIVKQSTPSREQPILLRPGVIAD</sequence>
<proteinExistence type="predicted"/>
<dbReference type="AlphaFoldDB" id="A0AAU9Y3K2"/>
<keyword evidence="2" id="KW-1185">Reference proteome</keyword>
<evidence type="ECO:0000313" key="2">
    <source>
        <dbReference type="Proteomes" id="UP001159428"/>
    </source>
</evidence>
<organism evidence="1 2">
    <name type="scientific">Pocillopora meandrina</name>
    <dbReference type="NCBI Taxonomy" id="46732"/>
    <lineage>
        <taxon>Eukaryota</taxon>
        <taxon>Metazoa</taxon>
        <taxon>Cnidaria</taxon>
        <taxon>Anthozoa</taxon>
        <taxon>Hexacorallia</taxon>
        <taxon>Scleractinia</taxon>
        <taxon>Astrocoeniina</taxon>
        <taxon>Pocilloporidae</taxon>
        <taxon>Pocillopora</taxon>
    </lineage>
</organism>
<evidence type="ECO:0000313" key="1">
    <source>
        <dbReference type="EMBL" id="CAH3165067.1"/>
    </source>
</evidence>
<reference evidence="1 2" key="1">
    <citation type="submission" date="2022-05" db="EMBL/GenBank/DDBJ databases">
        <authorList>
            <consortium name="Genoscope - CEA"/>
            <person name="William W."/>
        </authorList>
    </citation>
    <scope>NUCLEOTIDE SEQUENCE [LARGE SCALE GENOMIC DNA]</scope>
</reference>
<accession>A0AAU9Y3K2</accession>